<gene>
    <name evidence="1" type="ORF">XNOV1_A002891</name>
</gene>
<dbReference type="Proteomes" id="UP001178508">
    <property type="component" value="Chromosome 16"/>
</dbReference>
<proteinExistence type="predicted"/>
<name>A0AAV1GRL7_XYRNO</name>
<dbReference type="EMBL" id="OY660879">
    <property type="protein sequence ID" value="CAJ1075466.1"/>
    <property type="molecule type" value="Genomic_DNA"/>
</dbReference>
<protein>
    <submittedName>
        <fullName evidence="1">Uncharacterized protein</fullName>
    </submittedName>
</protein>
<sequence length="53" mass="5863">MAFIIIIINMADSCNLAFGHSDSAVINKQSNSQSQQRTFHCLQVEKVGNNHSN</sequence>
<organism evidence="1 2">
    <name type="scientific">Xyrichtys novacula</name>
    <name type="common">Pearly razorfish</name>
    <name type="synonym">Hemipteronotus novacula</name>
    <dbReference type="NCBI Taxonomy" id="13765"/>
    <lineage>
        <taxon>Eukaryota</taxon>
        <taxon>Metazoa</taxon>
        <taxon>Chordata</taxon>
        <taxon>Craniata</taxon>
        <taxon>Vertebrata</taxon>
        <taxon>Euteleostomi</taxon>
        <taxon>Actinopterygii</taxon>
        <taxon>Neopterygii</taxon>
        <taxon>Teleostei</taxon>
        <taxon>Neoteleostei</taxon>
        <taxon>Acanthomorphata</taxon>
        <taxon>Eupercaria</taxon>
        <taxon>Labriformes</taxon>
        <taxon>Labridae</taxon>
        <taxon>Xyrichtys</taxon>
    </lineage>
</organism>
<reference evidence="1" key="1">
    <citation type="submission" date="2023-08" db="EMBL/GenBank/DDBJ databases">
        <authorList>
            <person name="Alioto T."/>
            <person name="Alioto T."/>
            <person name="Gomez Garrido J."/>
        </authorList>
    </citation>
    <scope>NUCLEOTIDE SEQUENCE</scope>
</reference>
<evidence type="ECO:0000313" key="2">
    <source>
        <dbReference type="Proteomes" id="UP001178508"/>
    </source>
</evidence>
<accession>A0AAV1GRL7</accession>
<evidence type="ECO:0000313" key="1">
    <source>
        <dbReference type="EMBL" id="CAJ1075466.1"/>
    </source>
</evidence>
<keyword evidence="2" id="KW-1185">Reference proteome</keyword>
<dbReference type="AlphaFoldDB" id="A0AAV1GRL7"/>